<evidence type="ECO:0008006" key="3">
    <source>
        <dbReference type="Google" id="ProtNLM"/>
    </source>
</evidence>
<comment type="caution">
    <text evidence="1">The sequence shown here is derived from an EMBL/GenBank/DDBJ whole genome shotgun (WGS) entry which is preliminary data.</text>
</comment>
<organism evidence="1 2">
    <name type="scientific">Lysinibacillus alkalisoli</name>
    <dbReference type="NCBI Taxonomy" id="1911548"/>
    <lineage>
        <taxon>Bacteria</taxon>
        <taxon>Bacillati</taxon>
        <taxon>Bacillota</taxon>
        <taxon>Bacilli</taxon>
        <taxon>Bacillales</taxon>
        <taxon>Bacillaceae</taxon>
        <taxon>Lysinibacillus</taxon>
    </lineage>
</organism>
<proteinExistence type="predicted"/>
<reference evidence="1" key="2">
    <citation type="submission" date="2020-09" db="EMBL/GenBank/DDBJ databases">
        <authorList>
            <person name="Sun Q."/>
            <person name="Zhou Y."/>
        </authorList>
    </citation>
    <scope>NUCLEOTIDE SEQUENCE</scope>
    <source>
        <strain evidence="1">CGMCC 1.15760</strain>
    </source>
</reference>
<name>A0A917GAS6_9BACI</name>
<dbReference type="EMBL" id="BMJT01000015">
    <property type="protein sequence ID" value="GGG33573.1"/>
    <property type="molecule type" value="Genomic_DNA"/>
</dbReference>
<keyword evidence="2" id="KW-1185">Reference proteome</keyword>
<dbReference type="PANTHER" id="PTHR33408">
    <property type="entry name" value="TRANSPOSASE"/>
    <property type="match status" value="1"/>
</dbReference>
<gene>
    <name evidence="1" type="ORF">GCM10007425_30350</name>
</gene>
<evidence type="ECO:0000313" key="1">
    <source>
        <dbReference type="EMBL" id="GGG33573.1"/>
    </source>
</evidence>
<evidence type="ECO:0000313" key="2">
    <source>
        <dbReference type="Proteomes" id="UP000616608"/>
    </source>
</evidence>
<reference evidence="1" key="1">
    <citation type="journal article" date="2014" name="Int. J. Syst. Evol. Microbiol.">
        <title>Complete genome sequence of Corynebacterium casei LMG S-19264T (=DSM 44701T), isolated from a smear-ripened cheese.</title>
        <authorList>
            <consortium name="US DOE Joint Genome Institute (JGI-PGF)"/>
            <person name="Walter F."/>
            <person name="Albersmeier A."/>
            <person name="Kalinowski J."/>
            <person name="Ruckert C."/>
        </authorList>
    </citation>
    <scope>NUCLEOTIDE SEQUENCE</scope>
    <source>
        <strain evidence="1">CGMCC 1.15760</strain>
    </source>
</reference>
<dbReference type="PANTHER" id="PTHR33408:SF2">
    <property type="entry name" value="TRANSPOSASE DDE DOMAIN-CONTAINING PROTEIN"/>
    <property type="match status" value="1"/>
</dbReference>
<accession>A0A917GAS6</accession>
<protein>
    <recommendedName>
        <fullName evidence="3">Transposase</fullName>
    </recommendedName>
</protein>
<dbReference type="Proteomes" id="UP000616608">
    <property type="component" value="Unassembled WGS sequence"/>
</dbReference>
<dbReference type="AlphaFoldDB" id="A0A917GAS6"/>
<sequence>MEALLKDSLRMMRLAQEYEPSYRTINCFLVHEDMKDLLRQCFVQFRCQLVEAKQIDNEAIFIDGTKIEANANKFTFVWKKSIIRYQTNLIEKSQAVYDELLARAIIPAIQRKYPKVMWKTWIDLALHKQKYAKAMTIFGTRNSYTKTDHDATFMRMKKDYMRKWTIKSRV</sequence>